<evidence type="ECO:0000256" key="1">
    <source>
        <dbReference type="SAM" id="MobiDB-lite"/>
    </source>
</evidence>
<protein>
    <submittedName>
        <fullName evidence="2 4">Uncharacterized protein</fullName>
    </submittedName>
</protein>
<dbReference type="EMBL" id="UZAH01027409">
    <property type="protein sequence ID" value="VDO91392.1"/>
    <property type="molecule type" value="Genomic_DNA"/>
</dbReference>
<name>A0A183FVB3_HELPZ</name>
<feature type="region of interest" description="Disordered" evidence="1">
    <location>
        <begin position="57"/>
        <end position="89"/>
    </location>
</feature>
<sequence>MNHGFVVQKSSLRRALQARPRRRLDVRLRSDFDLRAQPSADEANAGDCVCQMLISGHIPQPPPEHVGTPPPPPQPRRLSGLNRQTINTGREDWERWKRHAGEYRRSGTLLGDCFTTCQFELGEQVERTVIKTTRFACFCSATSARTDDDNRQAQH</sequence>
<reference evidence="4" key="2">
    <citation type="submission" date="2019-09" db="UniProtKB">
        <authorList>
            <consortium name="WormBaseParasite"/>
        </authorList>
    </citation>
    <scope>IDENTIFICATION</scope>
</reference>
<feature type="compositionally biased region" description="Pro residues" evidence="1">
    <location>
        <begin position="59"/>
        <end position="75"/>
    </location>
</feature>
<accession>A0A183FVB3</accession>
<evidence type="ECO:0000313" key="2">
    <source>
        <dbReference type="EMBL" id="VDO91392.1"/>
    </source>
</evidence>
<evidence type="ECO:0000313" key="4">
    <source>
        <dbReference type="WBParaSite" id="HPBE_0001223001-mRNA-1"/>
    </source>
</evidence>
<gene>
    <name evidence="2" type="ORF">HPBE_LOCUS12231</name>
</gene>
<dbReference type="WBParaSite" id="HPBE_0001223001-mRNA-1">
    <property type="protein sequence ID" value="HPBE_0001223001-mRNA-1"/>
    <property type="gene ID" value="HPBE_0001223001"/>
</dbReference>
<proteinExistence type="predicted"/>
<keyword evidence="3" id="KW-1185">Reference proteome</keyword>
<accession>A0A3P8D4Y3</accession>
<dbReference type="Proteomes" id="UP000050761">
    <property type="component" value="Unassembled WGS sequence"/>
</dbReference>
<reference evidence="2 3" key="1">
    <citation type="submission" date="2018-11" db="EMBL/GenBank/DDBJ databases">
        <authorList>
            <consortium name="Pathogen Informatics"/>
        </authorList>
    </citation>
    <scope>NUCLEOTIDE SEQUENCE [LARGE SCALE GENOMIC DNA]</scope>
</reference>
<dbReference type="AlphaFoldDB" id="A0A183FVB3"/>
<organism evidence="3 4">
    <name type="scientific">Heligmosomoides polygyrus</name>
    <name type="common">Parasitic roundworm</name>
    <dbReference type="NCBI Taxonomy" id="6339"/>
    <lineage>
        <taxon>Eukaryota</taxon>
        <taxon>Metazoa</taxon>
        <taxon>Ecdysozoa</taxon>
        <taxon>Nematoda</taxon>
        <taxon>Chromadorea</taxon>
        <taxon>Rhabditida</taxon>
        <taxon>Rhabditina</taxon>
        <taxon>Rhabditomorpha</taxon>
        <taxon>Strongyloidea</taxon>
        <taxon>Heligmosomidae</taxon>
        <taxon>Heligmosomoides</taxon>
    </lineage>
</organism>
<evidence type="ECO:0000313" key="3">
    <source>
        <dbReference type="Proteomes" id="UP000050761"/>
    </source>
</evidence>